<dbReference type="AlphaFoldDB" id="A0A137PJ81"/>
<dbReference type="OrthoDB" id="515401at2759"/>
<keyword evidence="5" id="KW-0805">Transcription regulation</keyword>
<dbReference type="GO" id="GO:0000981">
    <property type="term" value="F:DNA-binding transcription factor activity, RNA polymerase II-specific"/>
    <property type="evidence" value="ECO:0007669"/>
    <property type="project" value="TreeGrafter"/>
</dbReference>
<keyword evidence="2" id="KW-0479">Metal-binding</keyword>
<dbReference type="GO" id="GO:0045944">
    <property type="term" value="P:positive regulation of transcription by RNA polymerase II"/>
    <property type="evidence" value="ECO:0007669"/>
    <property type="project" value="TreeGrafter"/>
</dbReference>
<keyword evidence="7" id="KW-0539">Nucleus</keyword>
<dbReference type="STRING" id="796925.A0A137PJ81"/>
<dbReference type="CDD" id="cd00202">
    <property type="entry name" value="ZnF_GATA"/>
    <property type="match status" value="2"/>
</dbReference>
<dbReference type="PRINTS" id="PR00619">
    <property type="entry name" value="GATAZNFINGER"/>
</dbReference>
<feature type="compositionally biased region" description="Low complexity" evidence="9">
    <location>
        <begin position="45"/>
        <end position="54"/>
    </location>
</feature>
<evidence type="ECO:0000256" key="8">
    <source>
        <dbReference type="PROSITE-ProRule" id="PRU00094"/>
    </source>
</evidence>
<proteinExistence type="predicted"/>
<dbReference type="Proteomes" id="UP000070444">
    <property type="component" value="Unassembled WGS sequence"/>
</dbReference>
<evidence type="ECO:0000313" key="12">
    <source>
        <dbReference type="Proteomes" id="UP000070444"/>
    </source>
</evidence>
<protein>
    <submittedName>
        <fullName evidence="11">Iron transporter biosynthesis regulating transcription factor</fullName>
    </submittedName>
</protein>
<name>A0A137PJ81_CONC2</name>
<feature type="domain" description="GATA-type" evidence="10">
    <location>
        <begin position="52"/>
        <end position="105"/>
    </location>
</feature>
<dbReference type="Gene3D" id="3.30.50.10">
    <property type="entry name" value="Erythroid Transcription Factor GATA-1, subunit A"/>
    <property type="match status" value="2"/>
</dbReference>
<feature type="region of interest" description="Disordered" evidence="9">
    <location>
        <begin position="32"/>
        <end position="54"/>
    </location>
</feature>
<keyword evidence="12" id="KW-1185">Reference proteome</keyword>
<dbReference type="PROSITE" id="PS00344">
    <property type="entry name" value="GATA_ZN_FINGER_1"/>
    <property type="match status" value="2"/>
</dbReference>
<dbReference type="GO" id="GO:0005634">
    <property type="term" value="C:nucleus"/>
    <property type="evidence" value="ECO:0007669"/>
    <property type="project" value="UniProtKB-SubCell"/>
</dbReference>
<accession>A0A137PJ81</accession>
<evidence type="ECO:0000256" key="5">
    <source>
        <dbReference type="ARBA" id="ARBA00023015"/>
    </source>
</evidence>
<dbReference type="SMART" id="SM00401">
    <property type="entry name" value="ZnF_GATA"/>
    <property type="match status" value="2"/>
</dbReference>
<dbReference type="InterPro" id="IPR000679">
    <property type="entry name" value="Znf_GATA"/>
</dbReference>
<feature type="non-terminal residue" evidence="11">
    <location>
        <position position="1"/>
    </location>
</feature>
<dbReference type="SUPFAM" id="SSF57716">
    <property type="entry name" value="Glucocorticoid receptor-like (DNA-binding domain)"/>
    <property type="match status" value="2"/>
</dbReference>
<dbReference type="GO" id="GO:0008270">
    <property type="term" value="F:zinc ion binding"/>
    <property type="evidence" value="ECO:0007669"/>
    <property type="project" value="UniProtKB-KW"/>
</dbReference>
<keyword evidence="3 8" id="KW-0863">Zinc-finger</keyword>
<evidence type="ECO:0000256" key="1">
    <source>
        <dbReference type="ARBA" id="ARBA00004123"/>
    </source>
</evidence>
<dbReference type="PANTHER" id="PTHR10071:SF335">
    <property type="entry name" value="IRON-SENSING TRANSCRIPTIONAL REPRESSOR-RELATED"/>
    <property type="match status" value="1"/>
</dbReference>
<feature type="non-terminal residue" evidence="11">
    <location>
        <position position="107"/>
    </location>
</feature>
<dbReference type="FunFam" id="3.30.50.10:FF:000007">
    <property type="entry name" value="Nitrogen regulatory AreA, N-terminal"/>
    <property type="match status" value="1"/>
</dbReference>
<evidence type="ECO:0000259" key="10">
    <source>
        <dbReference type="PROSITE" id="PS50114"/>
    </source>
</evidence>
<evidence type="ECO:0000256" key="4">
    <source>
        <dbReference type="ARBA" id="ARBA00022833"/>
    </source>
</evidence>
<gene>
    <name evidence="11" type="ORF">CONCODRAFT_32378</name>
</gene>
<evidence type="ECO:0000256" key="6">
    <source>
        <dbReference type="ARBA" id="ARBA00023163"/>
    </source>
</evidence>
<dbReference type="GO" id="GO:0000978">
    <property type="term" value="F:RNA polymerase II cis-regulatory region sequence-specific DNA binding"/>
    <property type="evidence" value="ECO:0007669"/>
    <property type="project" value="TreeGrafter"/>
</dbReference>
<evidence type="ECO:0000256" key="7">
    <source>
        <dbReference type="ARBA" id="ARBA00023242"/>
    </source>
</evidence>
<dbReference type="Pfam" id="PF00320">
    <property type="entry name" value="GATA"/>
    <property type="match status" value="2"/>
</dbReference>
<dbReference type="InterPro" id="IPR039355">
    <property type="entry name" value="Transcription_factor_GATA"/>
</dbReference>
<organism evidence="11 12">
    <name type="scientific">Conidiobolus coronatus (strain ATCC 28846 / CBS 209.66 / NRRL 28638)</name>
    <name type="common">Delacroixia coronata</name>
    <dbReference type="NCBI Taxonomy" id="796925"/>
    <lineage>
        <taxon>Eukaryota</taxon>
        <taxon>Fungi</taxon>
        <taxon>Fungi incertae sedis</taxon>
        <taxon>Zoopagomycota</taxon>
        <taxon>Entomophthoromycotina</taxon>
        <taxon>Entomophthoromycetes</taxon>
        <taxon>Entomophthorales</taxon>
        <taxon>Ancylistaceae</taxon>
        <taxon>Conidiobolus</taxon>
    </lineage>
</organism>
<dbReference type="PANTHER" id="PTHR10071">
    <property type="entry name" value="TRANSCRIPTION FACTOR GATA FAMILY MEMBER"/>
    <property type="match status" value="1"/>
</dbReference>
<dbReference type="OMA" id="ITHSANW"/>
<feature type="domain" description="GATA-type" evidence="10">
    <location>
        <begin position="1"/>
        <end position="48"/>
    </location>
</feature>
<dbReference type="InterPro" id="IPR013088">
    <property type="entry name" value="Znf_NHR/GATA"/>
</dbReference>
<dbReference type="PROSITE" id="PS50114">
    <property type="entry name" value="GATA_ZN_FINGER_2"/>
    <property type="match status" value="2"/>
</dbReference>
<dbReference type="EMBL" id="KQ964418">
    <property type="protein sequence ID" value="KXN75057.1"/>
    <property type="molecule type" value="Genomic_DNA"/>
</dbReference>
<evidence type="ECO:0000313" key="11">
    <source>
        <dbReference type="EMBL" id="KXN75057.1"/>
    </source>
</evidence>
<sequence>CANCGTDHTPLWRRAPDGSTVCNACGLYLKSNNSDRPNRLKKSPPKTSCSSSASGKVCANCSATTTPLWRRDDSGATICNACGLYYKLHKSHRPVSLKKTVIKRRKR</sequence>
<comment type="subcellular location">
    <subcellularLocation>
        <location evidence="1">Nucleus</location>
    </subcellularLocation>
</comment>
<reference evidence="11 12" key="1">
    <citation type="journal article" date="2015" name="Genome Biol. Evol.">
        <title>Phylogenomic analyses indicate that early fungi evolved digesting cell walls of algal ancestors of land plants.</title>
        <authorList>
            <person name="Chang Y."/>
            <person name="Wang S."/>
            <person name="Sekimoto S."/>
            <person name="Aerts A.L."/>
            <person name="Choi C."/>
            <person name="Clum A."/>
            <person name="LaButti K.M."/>
            <person name="Lindquist E.A."/>
            <person name="Yee Ngan C."/>
            <person name="Ohm R.A."/>
            <person name="Salamov A.A."/>
            <person name="Grigoriev I.V."/>
            <person name="Spatafora J.W."/>
            <person name="Berbee M.L."/>
        </authorList>
    </citation>
    <scope>NUCLEOTIDE SEQUENCE [LARGE SCALE GENOMIC DNA]</scope>
    <source>
        <strain evidence="11 12">NRRL 28638</strain>
    </source>
</reference>
<evidence type="ECO:0000256" key="3">
    <source>
        <dbReference type="ARBA" id="ARBA00022771"/>
    </source>
</evidence>
<evidence type="ECO:0000256" key="9">
    <source>
        <dbReference type="SAM" id="MobiDB-lite"/>
    </source>
</evidence>
<keyword evidence="6" id="KW-0804">Transcription</keyword>
<dbReference type="GO" id="GO:0000122">
    <property type="term" value="P:negative regulation of transcription by RNA polymerase II"/>
    <property type="evidence" value="ECO:0007669"/>
    <property type="project" value="TreeGrafter"/>
</dbReference>
<keyword evidence="4" id="KW-0862">Zinc</keyword>
<evidence type="ECO:0000256" key="2">
    <source>
        <dbReference type="ARBA" id="ARBA00022723"/>
    </source>
</evidence>